<dbReference type="InterPro" id="IPR018490">
    <property type="entry name" value="cNMP-bd_dom_sf"/>
</dbReference>
<dbReference type="InterPro" id="IPR046342">
    <property type="entry name" value="CBS_dom_sf"/>
</dbReference>
<sequence>MISSSLIQNLRQQIMQRLPFSEMAPSEVDFFIESSCEVYYAPTEVILSPADGPPAFLYLIRQGRVSGKRTSPGLTEAAFELEAGELFSVSASLAARPVAATYTAIGDCFCLTLPAAAMQALVGRSKPFRDFINNRVWMLLEQSRQALRNNFASKALLEQSLETRLGDLIRRAPLTTLEQTPLREALTVMYEKRIGSMLVVSDSGALLGILTRYDVLERVTLAGISLDTPISEVMTKGVKTLTVDHTAESAAVVMSRYEIRHVPIVDLRERVVGLISERDLFSLQRQSLGTICSLIRQADDVDGLKDCAANIRRFARNLLGQGVSARQLTFLVSHLNDVLTARLITLLAKSHGLELHLFVWIALGSEGRSEQTIATDQDNALLYQPTGAPEEKNRYLAFAREVNIALDTCGYPLCKGNIMASNPSLCLTIDEWKKRFMHWIEHGHPEDLLNAGIFFDCRGLAGNVDLLKGLRDEVKTTAARTPRFIKLLADAALVNQVPLNWLGGLETKKLGGKSVIDLKLQGTAIVVETARVYALALGIEELNTQDRLAAIGRGLGLAQTETDAWIAAFQFLQTMRLAIQIDGDAIESNPNALDIDGLNAVDRSILKESMARIRSLQQRLELDYAR</sequence>
<dbReference type="PROSITE" id="PS50042">
    <property type="entry name" value="CNMP_BINDING_3"/>
    <property type="match status" value="1"/>
</dbReference>
<dbReference type="Gene3D" id="3.10.580.10">
    <property type="entry name" value="CBS-domain"/>
    <property type="match status" value="1"/>
</dbReference>
<name>A0A953T4Q5_9BURK</name>
<dbReference type="InterPro" id="IPR000644">
    <property type="entry name" value="CBS_dom"/>
</dbReference>
<evidence type="ECO:0000256" key="1">
    <source>
        <dbReference type="ARBA" id="ARBA00023122"/>
    </source>
</evidence>
<proteinExistence type="predicted"/>
<feature type="domain" description="CBS" evidence="4">
    <location>
        <begin position="169"/>
        <end position="226"/>
    </location>
</feature>
<dbReference type="InterPro" id="IPR014710">
    <property type="entry name" value="RmlC-like_jellyroll"/>
</dbReference>
<dbReference type="CDD" id="cd00038">
    <property type="entry name" value="CAP_ED"/>
    <property type="match status" value="1"/>
</dbReference>
<gene>
    <name evidence="5" type="ORF">KZZ10_08925</name>
</gene>
<evidence type="ECO:0000313" key="6">
    <source>
        <dbReference type="Proteomes" id="UP000739565"/>
    </source>
</evidence>
<evidence type="ECO:0000259" key="4">
    <source>
        <dbReference type="PROSITE" id="PS51371"/>
    </source>
</evidence>
<dbReference type="InterPro" id="IPR000595">
    <property type="entry name" value="cNMP-bd_dom"/>
</dbReference>
<keyword evidence="6" id="KW-1185">Reference proteome</keyword>
<dbReference type="SUPFAM" id="SSF51206">
    <property type="entry name" value="cAMP-binding domain-like"/>
    <property type="match status" value="1"/>
</dbReference>
<dbReference type="GO" id="GO:0008773">
    <property type="term" value="F:[protein-PII] uridylyltransferase activity"/>
    <property type="evidence" value="ECO:0007669"/>
    <property type="project" value="InterPro"/>
</dbReference>
<dbReference type="Gene3D" id="2.60.120.10">
    <property type="entry name" value="Jelly Rolls"/>
    <property type="match status" value="1"/>
</dbReference>
<organism evidence="5 6">
    <name type="scientific">Zwartia hollandica</name>
    <dbReference type="NCBI Taxonomy" id="324606"/>
    <lineage>
        <taxon>Bacteria</taxon>
        <taxon>Pseudomonadati</taxon>
        <taxon>Pseudomonadota</taxon>
        <taxon>Betaproteobacteria</taxon>
        <taxon>Burkholderiales</taxon>
        <taxon>Alcaligenaceae</taxon>
        <taxon>Zwartia</taxon>
    </lineage>
</organism>
<comment type="caution">
    <text evidence="5">The sequence shown here is derived from an EMBL/GenBank/DDBJ whole genome shotgun (WGS) entry which is preliminary data.</text>
</comment>
<dbReference type="AlphaFoldDB" id="A0A953T4Q5"/>
<dbReference type="InterPro" id="IPR051257">
    <property type="entry name" value="Diverse_CBS-Domain"/>
</dbReference>
<dbReference type="Pfam" id="PF03445">
    <property type="entry name" value="DUF294"/>
    <property type="match status" value="1"/>
</dbReference>
<dbReference type="Pfam" id="PF00571">
    <property type="entry name" value="CBS"/>
    <property type="match status" value="2"/>
</dbReference>
<dbReference type="InterPro" id="IPR018821">
    <property type="entry name" value="DUF294_put_nucleoTrafse_sb-bd"/>
</dbReference>
<dbReference type="EMBL" id="JAHXRI010000007">
    <property type="protein sequence ID" value="MBZ1350766.1"/>
    <property type="molecule type" value="Genomic_DNA"/>
</dbReference>
<dbReference type="PANTHER" id="PTHR43080:SF2">
    <property type="entry name" value="CBS DOMAIN-CONTAINING PROTEIN"/>
    <property type="match status" value="1"/>
</dbReference>
<protein>
    <submittedName>
        <fullName evidence="5">CBS domain-containing protein</fullName>
    </submittedName>
</protein>
<accession>A0A953T4Q5</accession>
<dbReference type="InterPro" id="IPR005105">
    <property type="entry name" value="GlnD_Uridyltrans_N"/>
</dbReference>
<dbReference type="SMART" id="SM00116">
    <property type="entry name" value="CBS"/>
    <property type="match status" value="2"/>
</dbReference>
<dbReference type="SUPFAM" id="SSF54631">
    <property type="entry name" value="CBS-domain pair"/>
    <property type="match status" value="1"/>
</dbReference>
<feature type="domain" description="Cyclic nucleotide-binding" evidence="3">
    <location>
        <begin position="57"/>
        <end position="125"/>
    </location>
</feature>
<evidence type="ECO:0000313" key="5">
    <source>
        <dbReference type="EMBL" id="MBZ1350766.1"/>
    </source>
</evidence>
<dbReference type="CDD" id="cd05401">
    <property type="entry name" value="NT_GlnE_GlnD_like"/>
    <property type="match status" value="1"/>
</dbReference>
<evidence type="ECO:0000259" key="3">
    <source>
        <dbReference type="PROSITE" id="PS50042"/>
    </source>
</evidence>
<dbReference type="Proteomes" id="UP000739565">
    <property type="component" value="Unassembled WGS sequence"/>
</dbReference>
<dbReference type="PANTHER" id="PTHR43080">
    <property type="entry name" value="CBS DOMAIN-CONTAINING PROTEIN CBSX3, MITOCHONDRIAL"/>
    <property type="match status" value="1"/>
</dbReference>
<feature type="domain" description="CBS" evidence="4">
    <location>
        <begin position="234"/>
        <end position="290"/>
    </location>
</feature>
<keyword evidence="1 2" id="KW-0129">CBS domain</keyword>
<dbReference type="PROSITE" id="PS51371">
    <property type="entry name" value="CBS"/>
    <property type="match status" value="2"/>
</dbReference>
<dbReference type="RefSeq" id="WP_259661176.1">
    <property type="nucleotide sequence ID" value="NZ_JAHXRI010000007.1"/>
</dbReference>
<dbReference type="Pfam" id="PF10335">
    <property type="entry name" value="DUF294_C"/>
    <property type="match status" value="1"/>
</dbReference>
<evidence type="ECO:0000256" key="2">
    <source>
        <dbReference type="PROSITE-ProRule" id="PRU00703"/>
    </source>
</evidence>
<reference evidence="5" key="1">
    <citation type="submission" date="2021-07" db="EMBL/GenBank/DDBJ databases">
        <title>New genus and species of the family Alcaligenaceae.</title>
        <authorList>
            <person name="Hahn M.W."/>
        </authorList>
    </citation>
    <scope>NUCLEOTIDE SEQUENCE</scope>
    <source>
        <strain evidence="5">LF4-65</strain>
    </source>
</reference>
<dbReference type="Pfam" id="PF00027">
    <property type="entry name" value="cNMP_binding"/>
    <property type="match status" value="1"/>
</dbReference>